<feature type="region of interest" description="Disordered" evidence="1">
    <location>
        <begin position="431"/>
        <end position="547"/>
    </location>
</feature>
<evidence type="ECO:0000313" key="2">
    <source>
        <dbReference type="EMBL" id="KAF9788525.1"/>
    </source>
</evidence>
<feature type="compositionally biased region" description="Basic residues" evidence="1">
    <location>
        <begin position="184"/>
        <end position="197"/>
    </location>
</feature>
<feature type="compositionally biased region" description="Basic and acidic residues" evidence="1">
    <location>
        <begin position="492"/>
        <end position="504"/>
    </location>
</feature>
<name>A0A9P6L9X7_9AGAM</name>
<feature type="compositionally biased region" description="Acidic residues" evidence="1">
    <location>
        <begin position="537"/>
        <end position="547"/>
    </location>
</feature>
<organism evidence="2 3">
    <name type="scientific">Thelephora terrestris</name>
    <dbReference type="NCBI Taxonomy" id="56493"/>
    <lineage>
        <taxon>Eukaryota</taxon>
        <taxon>Fungi</taxon>
        <taxon>Dikarya</taxon>
        <taxon>Basidiomycota</taxon>
        <taxon>Agaricomycotina</taxon>
        <taxon>Agaricomycetes</taxon>
        <taxon>Thelephorales</taxon>
        <taxon>Thelephoraceae</taxon>
        <taxon>Thelephora</taxon>
    </lineage>
</organism>
<reference evidence="2" key="2">
    <citation type="submission" date="2020-11" db="EMBL/GenBank/DDBJ databases">
        <authorList>
            <consortium name="DOE Joint Genome Institute"/>
            <person name="Kuo A."/>
            <person name="Miyauchi S."/>
            <person name="Kiss E."/>
            <person name="Drula E."/>
            <person name="Kohler A."/>
            <person name="Sanchez-Garcia M."/>
            <person name="Andreopoulos B."/>
            <person name="Barry K.W."/>
            <person name="Bonito G."/>
            <person name="Buee M."/>
            <person name="Carver A."/>
            <person name="Chen C."/>
            <person name="Cichocki N."/>
            <person name="Clum A."/>
            <person name="Culley D."/>
            <person name="Crous P.W."/>
            <person name="Fauchery L."/>
            <person name="Girlanda M."/>
            <person name="Hayes R."/>
            <person name="Keri Z."/>
            <person name="Labutti K."/>
            <person name="Lipzen A."/>
            <person name="Lombard V."/>
            <person name="Magnuson J."/>
            <person name="Maillard F."/>
            <person name="Morin E."/>
            <person name="Murat C."/>
            <person name="Nolan M."/>
            <person name="Ohm R."/>
            <person name="Pangilinan J."/>
            <person name="Pereira M."/>
            <person name="Perotto S."/>
            <person name="Peter M."/>
            <person name="Riley R."/>
            <person name="Sitrit Y."/>
            <person name="Stielow B."/>
            <person name="Szollosi G."/>
            <person name="Zifcakova L."/>
            <person name="Stursova M."/>
            <person name="Spatafora J.W."/>
            <person name="Tedersoo L."/>
            <person name="Vaario L.-M."/>
            <person name="Yamada A."/>
            <person name="Yan M."/>
            <person name="Wang P."/>
            <person name="Xu J."/>
            <person name="Bruns T."/>
            <person name="Baldrian P."/>
            <person name="Vilgalys R."/>
            <person name="Henrissat B."/>
            <person name="Grigoriev I.V."/>
            <person name="Hibbett D."/>
            <person name="Nagy L.G."/>
            <person name="Martin F.M."/>
        </authorList>
    </citation>
    <scope>NUCLEOTIDE SEQUENCE</scope>
    <source>
        <strain evidence="2">UH-Tt-Lm1</strain>
    </source>
</reference>
<dbReference type="AlphaFoldDB" id="A0A9P6L9X7"/>
<reference evidence="2" key="1">
    <citation type="journal article" date="2020" name="Nat. Commun.">
        <title>Large-scale genome sequencing of mycorrhizal fungi provides insights into the early evolution of symbiotic traits.</title>
        <authorList>
            <person name="Miyauchi S."/>
            <person name="Kiss E."/>
            <person name="Kuo A."/>
            <person name="Drula E."/>
            <person name="Kohler A."/>
            <person name="Sanchez-Garcia M."/>
            <person name="Morin E."/>
            <person name="Andreopoulos B."/>
            <person name="Barry K.W."/>
            <person name="Bonito G."/>
            <person name="Buee M."/>
            <person name="Carver A."/>
            <person name="Chen C."/>
            <person name="Cichocki N."/>
            <person name="Clum A."/>
            <person name="Culley D."/>
            <person name="Crous P.W."/>
            <person name="Fauchery L."/>
            <person name="Girlanda M."/>
            <person name="Hayes R.D."/>
            <person name="Keri Z."/>
            <person name="LaButti K."/>
            <person name="Lipzen A."/>
            <person name="Lombard V."/>
            <person name="Magnuson J."/>
            <person name="Maillard F."/>
            <person name="Murat C."/>
            <person name="Nolan M."/>
            <person name="Ohm R.A."/>
            <person name="Pangilinan J."/>
            <person name="Pereira M.F."/>
            <person name="Perotto S."/>
            <person name="Peter M."/>
            <person name="Pfister S."/>
            <person name="Riley R."/>
            <person name="Sitrit Y."/>
            <person name="Stielow J.B."/>
            <person name="Szollosi G."/>
            <person name="Zifcakova L."/>
            <person name="Stursova M."/>
            <person name="Spatafora J.W."/>
            <person name="Tedersoo L."/>
            <person name="Vaario L.M."/>
            <person name="Yamada A."/>
            <person name="Yan M."/>
            <person name="Wang P."/>
            <person name="Xu J."/>
            <person name="Bruns T."/>
            <person name="Baldrian P."/>
            <person name="Vilgalys R."/>
            <person name="Dunand C."/>
            <person name="Henrissat B."/>
            <person name="Grigoriev I.V."/>
            <person name="Hibbett D."/>
            <person name="Nagy L.G."/>
            <person name="Martin F.M."/>
        </authorList>
    </citation>
    <scope>NUCLEOTIDE SEQUENCE</scope>
    <source>
        <strain evidence="2">UH-Tt-Lm1</strain>
    </source>
</reference>
<keyword evidence="3" id="KW-1185">Reference proteome</keyword>
<comment type="caution">
    <text evidence="2">The sequence shown here is derived from an EMBL/GenBank/DDBJ whole genome shotgun (WGS) entry which is preliminary data.</text>
</comment>
<feature type="region of interest" description="Disordered" evidence="1">
    <location>
        <begin position="821"/>
        <end position="843"/>
    </location>
</feature>
<feature type="compositionally biased region" description="Low complexity" evidence="1">
    <location>
        <begin position="17"/>
        <end position="27"/>
    </location>
</feature>
<feature type="compositionally biased region" description="Basic and acidic residues" evidence="1">
    <location>
        <begin position="864"/>
        <end position="873"/>
    </location>
</feature>
<feature type="compositionally biased region" description="Polar residues" evidence="1">
    <location>
        <begin position="240"/>
        <end position="249"/>
    </location>
</feature>
<feature type="region of interest" description="Disordered" evidence="1">
    <location>
        <begin position="864"/>
        <end position="945"/>
    </location>
</feature>
<feature type="compositionally biased region" description="Low complexity" evidence="1">
    <location>
        <begin position="974"/>
        <end position="985"/>
    </location>
</feature>
<gene>
    <name evidence="2" type="ORF">BJ322DRAFT_1049355</name>
</gene>
<sequence>MTTRRTRSARAQAKSESGSGLLSPPSSTGDKAGDQDAAGPSSVMISPPPEKDESSVFVELPPPKYASKRKRLASASVLLTGDSSNTTTGEPSTPNPKACKQSRRSKSPLSSDEDPGSPVHDSPTKKSPHTSNPQADYILPGPSYARHVLTARNRRSITPIPLYEPPTDRFNSPREITVEPPSSQKKKLRQTKKKGKQLKLQIKEEPPEIDLKAPIPPPSPTDDPLLLCGPPRSSRARSLPKQSRGTSPVQHLESHEKTPPPLDEPQTLPTSSPWSEVDVNNVDLPPMPLSSDSMTPDPPEEPAWQEGPSGWTESSDNEGPMFDQEGEYTGKFTSYVVPTKPDPPTTIQRERQEAWGRPIKTQEESQTETKEEPREQPALDVADLGVAPHDAEGDKLFGSDRNLTAEETIDSPNAAAIRQVLIPASVQPMFNFDGLSSPDHSYETPVRPPKEKPVPFVTLFPSRSSATSSSRAPKIQFPPPQRSFIFSSPARDVAEPERDEESFVDRALSQAPEDGDEDKNPTQLSQRVPHLQRLDATEEDTDEEEDEGVIDLGVVKISSEDPMAAAKAAAILKLHDYDLVKRAHRRKLLASGISKASPRRGSVCSSRDGSFVRPISPAAMPDLIREAESELEKSFSGGYRFATPIRADLSAASTSLSRYIDPSRLFDPTGPREWEKNDWKILDACFTDERMDTAERIGMAEGSLADVTDIRLDDVVNRFVEVVGGDSVLANLGPSWARKDILRRTRALERKQRAGKGAPGTPRRSHTPFSEMSGHMEVPDFTPIGPRRVADRLEGGGSRLPATLLAPRYSHLMDEAIAISKGAGSEPSGSSGATAKAPPDSPSLFRRLTSPLFSYLPLLSKVASEEPSRDQDKSGLPLPPPELFEKERDPIVTPVPKVPPKPAHPKEQVELHPVPLKPSMIPKPKTQPKRLVELRPALSKPEPVPITKSLMKERRDSGGSVKELVKSFETLDESVSSLRSSTRSVNEWRVESLGAGSRGEGSSKPQWKP</sequence>
<dbReference type="OrthoDB" id="3258279at2759"/>
<dbReference type="EMBL" id="WIUZ02000004">
    <property type="protein sequence ID" value="KAF9788525.1"/>
    <property type="molecule type" value="Genomic_DNA"/>
</dbReference>
<evidence type="ECO:0000313" key="3">
    <source>
        <dbReference type="Proteomes" id="UP000736335"/>
    </source>
</evidence>
<feature type="compositionally biased region" description="Low complexity" evidence="1">
    <location>
        <begin position="462"/>
        <end position="472"/>
    </location>
</feature>
<dbReference type="Proteomes" id="UP000736335">
    <property type="component" value="Unassembled WGS sequence"/>
</dbReference>
<feature type="compositionally biased region" description="Polar residues" evidence="1">
    <location>
        <begin position="81"/>
        <end position="92"/>
    </location>
</feature>
<protein>
    <submittedName>
        <fullName evidence="2">Uncharacterized protein</fullName>
    </submittedName>
</protein>
<feature type="compositionally biased region" description="Basic and acidic residues" evidence="1">
    <location>
        <begin position="201"/>
        <end position="211"/>
    </location>
</feature>
<accession>A0A9P6L9X7</accession>
<proteinExistence type="predicted"/>
<feature type="compositionally biased region" description="Basic and acidic residues" evidence="1">
    <location>
        <begin position="348"/>
        <end position="377"/>
    </location>
</feature>
<feature type="region of interest" description="Disordered" evidence="1">
    <location>
        <begin position="1"/>
        <end position="397"/>
    </location>
</feature>
<feature type="compositionally biased region" description="Low complexity" evidence="1">
    <location>
        <begin position="821"/>
        <end position="835"/>
    </location>
</feature>
<evidence type="ECO:0000256" key="1">
    <source>
        <dbReference type="SAM" id="MobiDB-lite"/>
    </source>
</evidence>
<feature type="region of interest" description="Disordered" evidence="1">
    <location>
        <begin position="971"/>
        <end position="1009"/>
    </location>
</feature>
<feature type="region of interest" description="Disordered" evidence="1">
    <location>
        <begin position="749"/>
        <end position="797"/>
    </location>
</feature>